<dbReference type="GO" id="GO:0016491">
    <property type="term" value="F:oxidoreductase activity"/>
    <property type="evidence" value="ECO:0007669"/>
    <property type="project" value="InterPro"/>
</dbReference>
<protein>
    <recommendedName>
        <fullName evidence="6">Rubredoxin-like domain-containing protein</fullName>
    </recommendedName>
</protein>
<keyword evidence="4" id="KW-0249">Electron transport</keyword>
<dbReference type="Proteomes" id="UP000321301">
    <property type="component" value="Unassembled WGS sequence"/>
</dbReference>
<dbReference type="Gene3D" id="2.20.28.10">
    <property type="match status" value="1"/>
</dbReference>
<dbReference type="InterPro" id="IPR050526">
    <property type="entry name" value="Rubredoxin_ET"/>
</dbReference>
<evidence type="ECO:0000256" key="5">
    <source>
        <dbReference type="ARBA" id="ARBA00023004"/>
    </source>
</evidence>
<keyword evidence="5" id="KW-0408">Iron</keyword>
<dbReference type="GO" id="GO:0005506">
    <property type="term" value="F:iron ion binding"/>
    <property type="evidence" value="ECO:0007669"/>
    <property type="project" value="InterPro"/>
</dbReference>
<dbReference type="InterPro" id="IPR024934">
    <property type="entry name" value="Rubredoxin-like_dom"/>
</dbReference>
<dbReference type="InterPro" id="IPR024935">
    <property type="entry name" value="Rubredoxin_dom"/>
</dbReference>
<dbReference type="PANTHER" id="PTHR47627:SF1">
    <property type="entry name" value="RUBREDOXIN-1-RELATED"/>
    <property type="match status" value="1"/>
</dbReference>
<dbReference type="GO" id="GO:0043448">
    <property type="term" value="P:alkane catabolic process"/>
    <property type="evidence" value="ECO:0007669"/>
    <property type="project" value="TreeGrafter"/>
</dbReference>
<dbReference type="SUPFAM" id="SSF55124">
    <property type="entry name" value="Nitrite/Sulfite reductase N-terminal domain-like"/>
    <property type="match status" value="1"/>
</dbReference>
<evidence type="ECO:0000313" key="8">
    <source>
        <dbReference type="Proteomes" id="UP000321301"/>
    </source>
</evidence>
<name>A0A512C5U7_9BACT</name>
<reference evidence="7 8" key="1">
    <citation type="submission" date="2019-07" db="EMBL/GenBank/DDBJ databases">
        <title>Whole genome shotgun sequence of Cyclobacterium qasimii NBRC 106168.</title>
        <authorList>
            <person name="Hosoyama A."/>
            <person name="Uohara A."/>
            <person name="Ohji S."/>
            <person name="Ichikawa N."/>
        </authorList>
    </citation>
    <scope>NUCLEOTIDE SEQUENCE [LARGE SCALE GENOMIC DNA]</scope>
    <source>
        <strain evidence="7 8">NBRC 106168</strain>
    </source>
</reference>
<evidence type="ECO:0000259" key="6">
    <source>
        <dbReference type="PROSITE" id="PS50903"/>
    </source>
</evidence>
<accession>A0A512C5U7</accession>
<evidence type="ECO:0000256" key="2">
    <source>
        <dbReference type="ARBA" id="ARBA00022448"/>
    </source>
</evidence>
<evidence type="ECO:0000256" key="1">
    <source>
        <dbReference type="ARBA" id="ARBA00001965"/>
    </source>
</evidence>
<dbReference type="PANTHER" id="PTHR47627">
    <property type="entry name" value="RUBREDOXIN"/>
    <property type="match status" value="1"/>
</dbReference>
<gene>
    <name evidence="7" type="ORF">CQA01_01050</name>
</gene>
<feature type="domain" description="Rubredoxin-like" evidence="6">
    <location>
        <begin position="441"/>
        <end position="492"/>
    </location>
</feature>
<evidence type="ECO:0000256" key="4">
    <source>
        <dbReference type="ARBA" id="ARBA00022982"/>
    </source>
</evidence>
<sequence>MIVWPNYRYTISQKLEKSMKKADLVRVFVKGGIISPGDFLKMVQTVEALGTSYIHLGSRQDVLFPLKDKNLESLNNTFNSIDTAYDTDGEEFHNIVSSYPTIDVMPTTHWLASHTYHYVLDTFDYRPKLKINITDPVQSLVPLFTGNINFVASSIENYWYLYLSFPEIDTKPWCAPDLIYSYDLSKIAKEIEEINPIKCGLKYNEIYQKVLETISPNIQKVEQELDYPEGTTPYYEGMNRIVGGKYWLGLYWRNNKFSITFLIALCELCIKTNIGKICLTPWKSIIVKGIAEKDRLSWEKLLGKYGINIRHSSIELNWHLPVLDEEALDLKNYLVRALDKQDISTYGLSFSVKTRPMSLFTTVAIERAEKDKEDDPDSFNILYSKDFNPNLSEYFYFVKKVPLETIPPLLIELSYKYYDQLESEKTPENSDFKTTDVKKNHKKYQCTSCLTVFDEKYGDPESNIEPYTSFIKLPESYSCPVCESPKSAYKLIEN</sequence>
<dbReference type="GO" id="GO:0009055">
    <property type="term" value="F:electron transfer activity"/>
    <property type="evidence" value="ECO:0007669"/>
    <property type="project" value="TreeGrafter"/>
</dbReference>
<proteinExistence type="predicted"/>
<keyword evidence="2" id="KW-0813">Transport</keyword>
<dbReference type="Pfam" id="PF00301">
    <property type="entry name" value="Rubredoxin"/>
    <property type="match status" value="1"/>
</dbReference>
<keyword evidence="8" id="KW-1185">Reference proteome</keyword>
<evidence type="ECO:0000256" key="3">
    <source>
        <dbReference type="ARBA" id="ARBA00022723"/>
    </source>
</evidence>
<dbReference type="EMBL" id="BJYV01000001">
    <property type="protein sequence ID" value="GEO19571.1"/>
    <property type="molecule type" value="Genomic_DNA"/>
</dbReference>
<dbReference type="AlphaFoldDB" id="A0A512C5U7"/>
<dbReference type="SUPFAM" id="SSF57802">
    <property type="entry name" value="Rubredoxin-like"/>
    <property type="match status" value="1"/>
</dbReference>
<dbReference type="PROSITE" id="PS50903">
    <property type="entry name" value="RUBREDOXIN_LIKE"/>
    <property type="match status" value="1"/>
</dbReference>
<dbReference type="CDD" id="cd00730">
    <property type="entry name" value="rubredoxin"/>
    <property type="match status" value="1"/>
</dbReference>
<dbReference type="InterPro" id="IPR036136">
    <property type="entry name" value="Nit/Sulf_reduc_fer-like_dom_sf"/>
</dbReference>
<keyword evidence="3" id="KW-0479">Metal-binding</keyword>
<evidence type="ECO:0000313" key="7">
    <source>
        <dbReference type="EMBL" id="GEO19571.1"/>
    </source>
</evidence>
<comment type="cofactor">
    <cofactor evidence="1">
        <name>Fe(3+)</name>
        <dbReference type="ChEBI" id="CHEBI:29034"/>
    </cofactor>
</comment>
<comment type="caution">
    <text evidence="7">The sequence shown here is derived from an EMBL/GenBank/DDBJ whole genome shotgun (WGS) entry which is preliminary data.</text>
</comment>
<organism evidence="7 8">
    <name type="scientific">Cyclobacterium qasimii</name>
    <dbReference type="NCBI Taxonomy" id="1350429"/>
    <lineage>
        <taxon>Bacteria</taxon>
        <taxon>Pseudomonadati</taxon>
        <taxon>Bacteroidota</taxon>
        <taxon>Cytophagia</taxon>
        <taxon>Cytophagales</taxon>
        <taxon>Cyclobacteriaceae</taxon>
        <taxon>Cyclobacterium</taxon>
    </lineage>
</organism>